<dbReference type="SMART" id="SM00886">
    <property type="entry name" value="Dabb"/>
    <property type="match status" value="1"/>
</dbReference>
<dbReference type="PROSITE" id="PS51502">
    <property type="entry name" value="S_R_A_B_BARREL"/>
    <property type="match status" value="1"/>
</dbReference>
<dbReference type="AlphaFoldDB" id="A0A1I2NM02"/>
<evidence type="ECO:0000313" key="3">
    <source>
        <dbReference type="EMBL" id="SFG04924.1"/>
    </source>
</evidence>
<feature type="domain" description="Stress-response A/B barrel" evidence="2">
    <location>
        <begin position="43"/>
        <end position="137"/>
    </location>
</feature>
<accession>A0A1I2NM02</accession>
<dbReference type="PROSITE" id="PS51257">
    <property type="entry name" value="PROKAR_LIPOPROTEIN"/>
    <property type="match status" value="1"/>
</dbReference>
<gene>
    <name evidence="3" type="ORF">SAMN04487988_101206</name>
</gene>
<dbReference type="InterPro" id="IPR013097">
    <property type="entry name" value="Dabb"/>
</dbReference>
<evidence type="ECO:0000313" key="4">
    <source>
        <dbReference type="Proteomes" id="UP000199642"/>
    </source>
</evidence>
<dbReference type="STRING" id="435880.SAMN04487988_101206"/>
<keyword evidence="4" id="KW-1185">Reference proteome</keyword>
<dbReference type="Proteomes" id="UP000199642">
    <property type="component" value="Unassembled WGS sequence"/>
</dbReference>
<evidence type="ECO:0000256" key="1">
    <source>
        <dbReference type="ARBA" id="ARBA00011738"/>
    </source>
</evidence>
<dbReference type="InterPro" id="IPR044662">
    <property type="entry name" value="HS1/DABB1-like"/>
</dbReference>
<proteinExistence type="predicted"/>
<dbReference type="OrthoDB" id="9816070at2"/>
<name>A0A1I2NM02_9BACT</name>
<sequence>MKKILLNLPFLLILACGTAEEKKEEIQKEVTKEIVMTSPDSVLRHVVYFSFKEESSQEDVQGVIDAFRNLQDEIEGIKGFEWGVNSSPEGINKGLTHAFTLTFHSEEDRDAYLPHPAHQRFGEILGPHLKDVTVIDYWTRK</sequence>
<protein>
    <submittedName>
        <fullName evidence="3">Stress responsive A/B Barrel Domain</fullName>
    </submittedName>
</protein>
<dbReference type="PANTHER" id="PTHR33178:SF10">
    <property type="entry name" value="STRESS-RESPONSE A_B BARREL DOMAIN-CONTAINING PROTEIN"/>
    <property type="match status" value="1"/>
</dbReference>
<comment type="subunit">
    <text evidence="1">Homodimer.</text>
</comment>
<dbReference type="SUPFAM" id="SSF54909">
    <property type="entry name" value="Dimeric alpha+beta barrel"/>
    <property type="match status" value="1"/>
</dbReference>
<evidence type="ECO:0000259" key="2">
    <source>
        <dbReference type="PROSITE" id="PS51502"/>
    </source>
</evidence>
<dbReference type="PANTHER" id="PTHR33178">
    <property type="match status" value="1"/>
</dbReference>
<reference evidence="4" key="1">
    <citation type="submission" date="2016-10" db="EMBL/GenBank/DDBJ databases">
        <authorList>
            <person name="Varghese N."/>
            <person name="Submissions S."/>
        </authorList>
    </citation>
    <scope>NUCLEOTIDE SEQUENCE [LARGE SCALE GENOMIC DNA]</scope>
    <source>
        <strain evidence="4">DSM 19315</strain>
    </source>
</reference>
<dbReference type="Gene3D" id="3.30.70.100">
    <property type="match status" value="1"/>
</dbReference>
<organism evidence="3 4">
    <name type="scientific">Algoriphagus hitonicola</name>
    <dbReference type="NCBI Taxonomy" id="435880"/>
    <lineage>
        <taxon>Bacteria</taxon>
        <taxon>Pseudomonadati</taxon>
        <taxon>Bacteroidota</taxon>
        <taxon>Cytophagia</taxon>
        <taxon>Cytophagales</taxon>
        <taxon>Cyclobacteriaceae</taxon>
        <taxon>Algoriphagus</taxon>
    </lineage>
</organism>
<dbReference type="Pfam" id="PF07876">
    <property type="entry name" value="Dabb"/>
    <property type="match status" value="1"/>
</dbReference>
<dbReference type="EMBL" id="FOPC01000001">
    <property type="protein sequence ID" value="SFG04924.1"/>
    <property type="molecule type" value="Genomic_DNA"/>
</dbReference>
<dbReference type="InterPro" id="IPR011008">
    <property type="entry name" value="Dimeric_a/b-barrel"/>
</dbReference>
<dbReference type="RefSeq" id="WP_092788717.1">
    <property type="nucleotide sequence ID" value="NZ_FOPC01000001.1"/>
</dbReference>